<name>A0A9D1D4B0_9FIRM</name>
<proteinExistence type="predicted"/>
<dbReference type="Proteomes" id="UP000824250">
    <property type="component" value="Unassembled WGS sequence"/>
</dbReference>
<evidence type="ECO:0000313" key="1">
    <source>
        <dbReference type="EMBL" id="HIR04635.1"/>
    </source>
</evidence>
<reference evidence="1" key="1">
    <citation type="submission" date="2020-10" db="EMBL/GenBank/DDBJ databases">
        <authorList>
            <person name="Gilroy R."/>
        </authorList>
    </citation>
    <scope>NUCLEOTIDE SEQUENCE</scope>
    <source>
        <strain evidence="1">CHK180-2868</strain>
    </source>
</reference>
<sequence length="65" mass="7299">MMEIREFFAREWTGAEKTLVILSCILLGVVNGFLISPVKRGISCGNNCGNTYGVSRRKYGTQKRK</sequence>
<dbReference type="EMBL" id="DVGC01000006">
    <property type="protein sequence ID" value="HIR04635.1"/>
    <property type="molecule type" value="Genomic_DNA"/>
</dbReference>
<organism evidence="1 2">
    <name type="scientific">Candidatus Copromonas faecavium</name>
    <name type="common">nom. illeg.</name>
    <dbReference type="NCBI Taxonomy" id="2840740"/>
    <lineage>
        <taxon>Bacteria</taxon>
        <taxon>Bacillati</taxon>
        <taxon>Bacillota</taxon>
        <taxon>Clostridia</taxon>
        <taxon>Lachnospirales</taxon>
        <taxon>Lachnospiraceae</taxon>
        <taxon>Candidatus Copromonas (nom. illeg.)</taxon>
    </lineage>
</organism>
<gene>
    <name evidence="1" type="ORF">IAB28_01525</name>
</gene>
<dbReference type="AlphaFoldDB" id="A0A9D1D4B0"/>
<reference evidence="1" key="2">
    <citation type="journal article" date="2021" name="PeerJ">
        <title>Extensive microbial diversity within the chicken gut microbiome revealed by metagenomics and culture.</title>
        <authorList>
            <person name="Gilroy R."/>
            <person name="Ravi A."/>
            <person name="Getino M."/>
            <person name="Pursley I."/>
            <person name="Horton D.L."/>
            <person name="Alikhan N.F."/>
            <person name="Baker D."/>
            <person name="Gharbi K."/>
            <person name="Hall N."/>
            <person name="Watson M."/>
            <person name="Adriaenssens E.M."/>
            <person name="Foster-Nyarko E."/>
            <person name="Jarju S."/>
            <person name="Secka A."/>
            <person name="Antonio M."/>
            <person name="Oren A."/>
            <person name="Chaudhuri R.R."/>
            <person name="La Ragione R."/>
            <person name="Hildebrand F."/>
            <person name="Pallen M.J."/>
        </authorList>
    </citation>
    <scope>NUCLEOTIDE SEQUENCE</scope>
    <source>
        <strain evidence="1">CHK180-2868</strain>
    </source>
</reference>
<comment type="caution">
    <text evidence="1">The sequence shown here is derived from an EMBL/GenBank/DDBJ whole genome shotgun (WGS) entry which is preliminary data.</text>
</comment>
<protein>
    <submittedName>
        <fullName evidence="1">Uncharacterized protein</fullName>
    </submittedName>
</protein>
<evidence type="ECO:0000313" key="2">
    <source>
        <dbReference type="Proteomes" id="UP000824250"/>
    </source>
</evidence>
<accession>A0A9D1D4B0</accession>